<proteinExistence type="predicted"/>
<gene>
    <name evidence="1" type="ORF">AMTR_s00014p00039980</name>
</gene>
<evidence type="ECO:0000313" key="2">
    <source>
        <dbReference type="Proteomes" id="UP000017836"/>
    </source>
</evidence>
<organism evidence="1 2">
    <name type="scientific">Amborella trichopoda</name>
    <dbReference type="NCBI Taxonomy" id="13333"/>
    <lineage>
        <taxon>Eukaryota</taxon>
        <taxon>Viridiplantae</taxon>
        <taxon>Streptophyta</taxon>
        <taxon>Embryophyta</taxon>
        <taxon>Tracheophyta</taxon>
        <taxon>Spermatophyta</taxon>
        <taxon>Magnoliopsida</taxon>
        <taxon>Amborellales</taxon>
        <taxon>Amborellaceae</taxon>
        <taxon>Amborella</taxon>
    </lineage>
</organism>
<name>W1PGF0_AMBTC</name>
<dbReference type="Gramene" id="ERN09087">
    <property type="protein sequence ID" value="ERN09087"/>
    <property type="gene ID" value="AMTR_s00014p00039980"/>
</dbReference>
<reference evidence="2" key="1">
    <citation type="journal article" date="2013" name="Science">
        <title>The Amborella genome and the evolution of flowering plants.</title>
        <authorList>
            <consortium name="Amborella Genome Project"/>
        </authorList>
    </citation>
    <scope>NUCLEOTIDE SEQUENCE [LARGE SCALE GENOMIC DNA]</scope>
</reference>
<sequence length="121" mass="13420">MAIALNLVQHYQNGKVGHRVKSSNSNLHGSCFFLRGESLVSNFTKESDLWRSQGSHSPKVTGELMHFHQIWGWGHARGNLHLHLSISNSIQKKLERQPAAGGNQLSIVICRGGNPTVFLKP</sequence>
<accession>W1PGF0</accession>
<dbReference type="AlphaFoldDB" id="W1PGF0"/>
<dbReference type="EMBL" id="KI393051">
    <property type="protein sequence ID" value="ERN09087.1"/>
    <property type="molecule type" value="Genomic_DNA"/>
</dbReference>
<protein>
    <submittedName>
        <fullName evidence="1">Uncharacterized protein</fullName>
    </submittedName>
</protein>
<keyword evidence="2" id="KW-1185">Reference proteome</keyword>
<dbReference type="Proteomes" id="UP000017836">
    <property type="component" value="Unassembled WGS sequence"/>
</dbReference>
<evidence type="ECO:0000313" key="1">
    <source>
        <dbReference type="EMBL" id="ERN09087.1"/>
    </source>
</evidence>
<dbReference type="HOGENOM" id="CLU_2041173_0_0_1"/>